<proteinExistence type="inferred from homology"/>
<dbReference type="CDD" id="cd19531">
    <property type="entry name" value="LCL_NRPS-like"/>
    <property type="match status" value="1"/>
</dbReference>
<gene>
    <name evidence="7" type="ORF">FHX73_14165</name>
</gene>
<evidence type="ECO:0000256" key="2">
    <source>
        <dbReference type="ARBA" id="ARBA00006432"/>
    </source>
</evidence>
<dbReference type="FunFam" id="3.40.50.980:FF:000002">
    <property type="entry name" value="Enterobactin synthetase component F"/>
    <property type="match status" value="1"/>
</dbReference>
<dbReference type="Pfam" id="PF00668">
    <property type="entry name" value="Condensation"/>
    <property type="match status" value="2"/>
</dbReference>
<dbReference type="GO" id="GO:0044550">
    <property type="term" value="P:secondary metabolite biosynthetic process"/>
    <property type="evidence" value="ECO:0007669"/>
    <property type="project" value="UniProtKB-ARBA"/>
</dbReference>
<feature type="compositionally biased region" description="Low complexity" evidence="5">
    <location>
        <begin position="1002"/>
        <end position="1011"/>
    </location>
</feature>
<keyword evidence="4" id="KW-0597">Phosphoprotein</keyword>
<organism evidence="7 8">
    <name type="scientific">Kitasatospora viridis</name>
    <dbReference type="NCBI Taxonomy" id="281105"/>
    <lineage>
        <taxon>Bacteria</taxon>
        <taxon>Bacillati</taxon>
        <taxon>Actinomycetota</taxon>
        <taxon>Actinomycetes</taxon>
        <taxon>Kitasatosporales</taxon>
        <taxon>Streptomycetaceae</taxon>
        <taxon>Kitasatospora</taxon>
    </lineage>
</organism>
<dbReference type="SMART" id="SM00823">
    <property type="entry name" value="PKS_PP"/>
    <property type="match status" value="2"/>
</dbReference>
<dbReference type="FunFam" id="3.40.50.12780:FF:000012">
    <property type="entry name" value="Non-ribosomal peptide synthetase"/>
    <property type="match status" value="1"/>
</dbReference>
<feature type="compositionally biased region" description="Basic and acidic residues" evidence="5">
    <location>
        <begin position="2209"/>
        <end position="2223"/>
    </location>
</feature>
<dbReference type="FunFam" id="3.40.50.980:FF:000001">
    <property type="entry name" value="Non-ribosomal peptide synthetase"/>
    <property type="match status" value="2"/>
</dbReference>
<dbReference type="GO" id="GO:0005737">
    <property type="term" value="C:cytoplasm"/>
    <property type="evidence" value="ECO:0007669"/>
    <property type="project" value="TreeGrafter"/>
</dbReference>
<dbReference type="FunFam" id="3.30.300.30:FF:000010">
    <property type="entry name" value="Enterobactin synthetase component F"/>
    <property type="match status" value="1"/>
</dbReference>
<feature type="compositionally biased region" description="Pro residues" evidence="5">
    <location>
        <begin position="2193"/>
        <end position="2207"/>
    </location>
</feature>
<protein>
    <submittedName>
        <fullName evidence="7">Amino acid adenylation domain-containing protein</fullName>
    </submittedName>
</protein>
<feature type="domain" description="Carrier" evidence="6">
    <location>
        <begin position="1021"/>
        <end position="1097"/>
    </location>
</feature>
<dbReference type="Gene3D" id="3.30.559.10">
    <property type="entry name" value="Chloramphenicol acetyltransferase-like domain"/>
    <property type="match status" value="2"/>
</dbReference>
<dbReference type="InterPro" id="IPR020806">
    <property type="entry name" value="PKS_PP-bd"/>
</dbReference>
<dbReference type="Gene3D" id="2.30.38.10">
    <property type="entry name" value="Luciferase, Domain 3"/>
    <property type="match status" value="2"/>
</dbReference>
<dbReference type="PANTHER" id="PTHR45527">
    <property type="entry name" value="NONRIBOSOMAL PEPTIDE SYNTHETASE"/>
    <property type="match status" value="1"/>
</dbReference>
<comment type="similarity">
    <text evidence="2">Belongs to the ATP-dependent AMP-binding enzyme family.</text>
</comment>
<dbReference type="GO" id="GO:0017000">
    <property type="term" value="P:antibiotic biosynthetic process"/>
    <property type="evidence" value="ECO:0007669"/>
    <property type="project" value="UniProtKB-ARBA"/>
</dbReference>
<dbReference type="Gene3D" id="3.40.50.1820">
    <property type="entry name" value="alpha/beta hydrolase"/>
    <property type="match status" value="1"/>
</dbReference>
<dbReference type="OrthoDB" id="3859335at2"/>
<evidence type="ECO:0000256" key="5">
    <source>
        <dbReference type="SAM" id="MobiDB-lite"/>
    </source>
</evidence>
<dbReference type="InterPro" id="IPR029058">
    <property type="entry name" value="AB_hydrolase_fold"/>
</dbReference>
<comment type="cofactor">
    <cofactor evidence="1">
        <name>pantetheine 4'-phosphate</name>
        <dbReference type="ChEBI" id="CHEBI:47942"/>
    </cofactor>
</comment>
<dbReference type="FunFam" id="3.30.559.10:FF:000012">
    <property type="entry name" value="Non-ribosomal peptide synthetase"/>
    <property type="match status" value="1"/>
</dbReference>
<dbReference type="PANTHER" id="PTHR45527:SF1">
    <property type="entry name" value="FATTY ACID SYNTHASE"/>
    <property type="match status" value="1"/>
</dbReference>
<accession>A0A561T6D8</accession>
<name>A0A561T6D8_9ACTN</name>
<dbReference type="Pfam" id="PF13193">
    <property type="entry name" value="AMP-binding_C"/>
    <property type="match status" value="2"/>
</dbReference>
<feature type="region of interest" description="Disordered" evidence="5">
    <location>
        <begin position="1002"/>
        <end position="1024"/>
    </location>
</feature>
<keyword evidence="8" id="KW-1185">Reference proteome</keyword>
<feature type="region of interest" description="Disordered" evidence="5">
    <location>
        <begin position="1"/>
        <end position="52"/>
    </location>
</feature>
<dbReference type="InterPro" id="IPR045851">
    <property type="entry name" value="AMP-bd_C_sf"/>
</dbReference>
<dbReference type="SMART" id="SM01294">
    <property type="entry name" value="PKS_PP_betabranch"/>
    <property type="match status" value="1"/>
</dbReference>
<sequence>MSLPPNRPAPADPADQPSGADQRQALLDSLLGGATGRARGTGAISPAPRDRPLPLSFAQQRIWTLEQLRPGTAEYLVPLGWELRGPLDATALRRALAELVARHEVLRTRYLAADDEPVQLVDPPGPPDFDQLDLGALPSGERAVLLAELMRAQADEPFELDRQWPLRARLVRLAEQHHALLLTLHHIAFDGWSIGVLSRELGAIYSAFADGRANPLPPLPVQYADFAAWQRGALTGPVDRQLAYWRERLAGATPTTLPTDRPRPAVFDPAGATVPLQVAPRTVRALAELGRSRGATPFMVLLAAFQVLLAGRTGSTDIAVGTPVAGRSRAETRGLLGFFVNTLVMRTDLSGDPSFLTVLDRVRESALDAFAHQDVPFERLVDELAPQRDLSRNPLFQAMIALNNTESAEFGGAGLRATELEAAWQGSKFDLTVQLAEHADGSLHGVLEYATALFDPERMAALAESFVALLDVVCEEPKLRVHQIPSASAAERELLAGVNDTAVEYPGDDLLHTMVEQQARRTPDAVAVRFEGQELTYARLDAEADRVARALRAVGVGPETVVGVCLRRGTELPVALLGVLKAGGAYLPLDPDYPAQRLAHTITDSGTPAVLTTAALAATLPPHDGHTLLVDRLPQPDGPPPAPARLDPDNAAYVIYTSGSTGRPKGVIGTHRGIANRLRWGQDTYRIDAGDRVLHKTPYSFDVSVWELFWPLTTGATLVVARPEGHRDPDYLAATIAGERITTTHFVPAMLRAFLDALPADTELPALRRVLCSGEALPDDLAEAFHRHPATRHAELHNLYGPTEASVEVTATACPPGRPVTLGRPIANTRVHVLDPDLDPVPPRRPGQLALAGVQLARGYLGRPGLTAERFVPDPDARHPGTRRYLTGDLVHLGPDGTLTYHGRTDHQVKLHGHRIELGEIETALRGHPGVGEALVIVHQAGGEQRLVAYTVAADGGAPAPAQLRAHLAGLLPAHMVPTHYLALDAIPLTLSGKADRKALPAPDLTAAPAPEGAATVGHTPPSTPTQHLIARSWAEALKTEAARIGVHDNFFELGGDSIRAIGAVGRLRRGGLDVTVQDVFRHQTVARLAEALALRGGAATAVQAVTATAPFALLADADRERLPAGTVDAYPLSLSQAGMVYEMLAGADRGAYLNNLDLPVRDDGGFSPTALHAAAALLTERHEILRTSIEVSAYSEPLQLVHPAASIEITQHDLRGLAPERRRAELAAGLTRDRLAPFDLAEPALLRLAAYQLDDEQWQLSVSHCHAILDGWSQTALATELLDHYRALRGGRDPAPAAPPTTRFADAVALEKQALASAADQEFWHERVGRFARLTLPQAWAGKPERSGDDGVAAVDFRDLLPGLRAVAGEAGVPLKSVLLAAHLAVLGLISGSTGSPVAFTSGLVCNVRPETVDGDRACGMFLNTVPFALALDAPSWTELARAVFAEEIALWPHRHYPLAAMQRAWGQGVPLVDVFFNHTDLPVPDGGENHPEDLGAPGDRTPNEFGLSVSSIQGGLLLEASAERIGRAELDLLARTYRHVLAGIAADPHADPRRSVLPEPDRHAALTGWPAQPLPPARDLVALFEEQAGRTPDAPAVLCAGGQLTYRQLAERVARLAGHLRALGLGPGSTAAVFLERGPDLLVALLAVLSAGAAYVPLDPEHPAQRNEFVLTDTDASVIISQTALRERLDGLPAAGTGRATVLLDADRELIAAHPGTFDAPIPDPDALAYVIYTSGSTGRPKGVMITRAGLADFLTGLVELPGLRPGVAVAALTTVSFDPSVLELYLPLLVGAPVALATAEETRDPLRMAALLAAVEPSIVQATPVTLRLLLDCGWTAPAGLVVLSGGERLPTELARRIAADGARVVDLYGPTETTVWTTLTRLHPDGSPEHWSLVPGTRLHILDSALEPVPVGVPGEICLGGAGLARGYLNRPGVTAGAFVPDPHARAVGDRLYRTGDLGCRHPDGRVELLGRIDHQVKIRGHRIEPGEIEAVLLGCPEVRAAVVHPTVLGGAHGDGEVELVAYLEPFRGATPPDSAALRDLVGRLVPDYMVPAAFVVLEALPVTPSGKVDRGRLPVPAPTGRARARLAPRTEQETVVARAWCEVLGLDLVGVHDNFFDLGGHSLLATRIALRLREATGLDVPVRALFDRSTVAALAAALPDYPARPAQQLPRLVAGRRFQATDSAHHPAPSPAPHSAQPPAPHSAPHDDNRHDGKGPRS</sequence>
<dbReference type="GO" id="GO:0031177">
    <property type="term" value="F:phosphopantetheine binding"/>
    <property type="evidence" value="ECO:0007669"/>
    <property type="project" value="InterPro"/>
</dbReference>
<dbReference type="InterPro" id="IPR010071">
    <property type="entry name" value="AA_adenyl_dom"/>
</dbReference>
<reference evidence="7 8" key="1">
    <citation type="submission" date="2019-06" db="EMBL/GenBank/DDBJ databases">
        <title>Sequencing the genomes of 1000 actinobacteria strains.</title>
        <authorList>
            <person name="Klenk H.-P."/>
        </authorList>
    </citation>
    <scope>NUCLEOTIDE SEQUENCE [LARGE SCALE GENOMIC DNA]</scope>
    <source>
        <strain evidence="7 8">DSM 44826</strain>
    </source>
</reference>
<dbReference type="InterPro" id="IPR009081">
    <property type="entry name" value="PP-bd_ACP"/>
</dbReference>
<dbReference type="Pfam" id="PF00501">
    <property type="entry name" value="AMP-binding"/>
    <property type="match status" value="2"/>
</dbReference>
<dbReference type="Gene3D" id="3.30.300.30">
    <property type="match status" value="2"/>
</dbReference>
<dbReference type="GO" id="GO:0003824">
    <property type="term" value="F:catalytic activity"/>
    <property type="evidence" value="ECO:0007669"/>
    <property type="project" value="InterPro"/>
</dbReference>
<evidence type="ECO:0000256" key="1">
    <source>
        <dbReference type="ARBA" id="ARBA00001957"/>
    </source>
</evidence>
<dbReference type="PROSITE" id="PS50075">
    <property type="entry name" value="CARRIER"/>
    <property type="match status" value="2"/>
</dbReference>
<dbReference type="Gene3D" id="1.10.1200.10">
    <property type="entry name" value="ACP-like"/>
    <property type="match status" value="1"/>
</dbReference>
<dbReference type="InterPro" id="IPR000873">
    <property type="entry name" value="AMP-dep_synth/lig_dom"/>
</dbReference>
<evidence type="ECO:0000313" key="7">
    <source>
        <dbReference type="EMBL" id="TWF82683.1"/>
    </source>
</evidence>
<evidence type="ECO:0000256" key="3">
    <source>
        <dbReference type="ARBA" id="ARBA00022450"/>
    </source>
</evidence>
<feature type="region of interest" description="Disordered" evidence="5">
    <location>
        <begin position="2180"/>
        <end position="2223"/>
    </location>
</feature>
<evidence type="ECO:0000256" key="4">
    <source>
        <dbReference type="ARBA" id="ARBA00022553"/>
    </source>
</evidence>
<dbReference type="InterPro" id="IPR036736">
    <property type="entry name" value="ACP-like_sf"/>
</dbReference>
<dbReference type="Gene3D" id="3.30.559.30">
    <property type="entry name" value="Nonribosomal peptide synthetase, condensation domain"/>
    <property type="match status" value="2"/>
</dbReference>
<dbReference type="SUPFAM" id="SSF52777">
    <property type="entry name" value="CoA-dependent acyltransferases"/>
    <property type="match status" value="4"/>
</dbReference>
<evidence type="ECO:0000313" key="8">
    <source>
        <dbReference type="Proteomes" id="UP000317940"/>
    </source>
</evidence>
<dbReference type="Pfam" id="PF00550">
    <property type="entry name" value="PP-binding"/>
    <property type="match status" value="2"/>
</dbReference>
<dbReference type="GO" id="GO:0072330">
    <property type="term" value="P:monocarboxylic acid biosynthetic process"/>
    <property type="evidence" value="ECO:0007669"/>
    <property type="project" value="UniProtKB-ARBA"/>
</dbReference>
<dbReference type="InterPro" id="IPR001242">
    <property type="entry name" value="Condensation_dom"/>
</dbReference>
<feature type="compositionally biased region" description="Low complexity" evidence="5">
    <location>
        <begin position="12"/>
        <end position="21"/>
    </location>
</feature>
<dbReference type="FunFam" id="1.10.1200.10:FF:000005">
    <property type="entry name" value="Nonribosomal peptide synthetase 1"/>
    <property type="match status" value="1"/>
</dbReference>
<dbReference type="SUPFAM" id="SSF47336">
    <property type="entry name" value="ACP-like"/>
    <property type="match status" value="2"/>
</dbReference>
<dbReference type="RefSeq" id="WP_145909967.1">
    <property type="nucleotide sequence ID" value="NZ_BAAAMZ010000017.1"/>
</dbReference>
<keyword evidence="3" id="KW-0596">Phosphopantetheine</keyword>
<feature type="domain" description="Carrier" evidence="6">
    <location>
        <begin position="2092"/>
        <end position="2167"/>
    </location>
</feature>
<dbReference type="EMBL" id="VIWT01000004">
    <property type="protein sequence ID" value="TWF82683.1"/>
    <property type="molecule type" value="Genomic_DNA"/>
</dbReference>
<dbReference type="GO" id="GO:0008610">
    <property type="term" value="P:lipid biosynthetic process"/>
    <property type="evidence" value="ECO:0007669"/>
    <property type="project" value="UniProtKB-ARBA"/>
</dbReference>
<dbReference type="PROSITE" id="PS00012">
    <property type="entry name" value="PHOSPHOPANTETHEINE"/>
    <property type="match status" value="1"/>
</dbReference>
<dbReference type="CDD" id="cd17646">
    <property type="entry name" value="A_NRPS_AB3403-like"/>
    <property type="match status" value="1"/>
</dbReference>
<dbReference type="FunFam" id="1.10.1200.10:FF:000016">
    <property type="entry name" value="Non-ribosomal peptide synthase"/>
    <property type="match status" value="1"/>
</dbReference>
<dbReference type="Gene3D" id="3.40.50.980">
    <property type="match status" value="4"/>
</dbReference>
<feature type="compositionally biased region" description="Pro residues" evidence="5">
    <location>
        <begin position="1"/>
        <end position="11"/>
    </location>
</feature>
<dbReference type="InterPro" id="IPR025110">
    <property type="entry name" value="AMP-bd_C"/>
</dbReference>
<dbReference type="NCBIfam" id="TIGR01733">
    <property type="entry name" value="AA-adenyl-dom"/>
    <property type="match status" value="2"/>
</dbReference>
<dbReference type="InterPro" id="IPR023213">
    <property type="entry name" value="CAT-like_dom_sf"/>
</dbReference>
<dbReference type="Proteomes" id="UP000317940">
    <property type="component" value="Unassembled WGS sequence"/>
</dbReference>
<evidence type="ECO:0000259" key="6">
    <source>
        <dbReference type="PROSITE" id="PS50075"/>
    </source>
</evidence>
<dbReference type="SUPFAM" id="SSF56801">
    <property type="entry name" value="Acetyl-CoA synthetase-like"/>
    <property type="match status" value="2"/>
</dbReference>
<dbReference type="InterPro" id="IPR006162">
    <property type="entry name" value="Ppantetheine_attach_site"/>
</dbReference>
<dbReference type="InterPro" id="IPR020845">
    <property type="entry name" value="AMP-binding_CS"/>
</dbReference>
<comment type="caution">
    <text evidence="7">The sequence shown here is derived from an EMBL/GenBank/DDBJ whole genome shotgun (WGS) entry which is preliminary data.</text>
</comment>
<dbReference type="PROSITE" id="PS00455">
    <property type="entry name" value="AMP_BINDING"/>
    <property type="match status" value="2"/>
</dbReference>
<dbReference type="GO" id="GO:0043041">
    <property type="term" value="P:amino acid activation for nonribosomal peptide biosynthetic process"/>
    <property type="evidence" value="ECO:0007669"/>
    <property type="project" value="TreeGrafter"/>
</dbReference>